<organism evidence="6 7">
    <name type="scientific">Niastella koreensis</name>
    <dbReference type="NCBI Taxonomy" id="354356"/>
    <lineage>
        <taxon>Bacteria</taxon>
        <taxon>Pseudomonadati</taxon>
        <taxon>Bacteroidota</taxon>
        <taxon>Chitinophagia</taxon>
        <taxon>Chitinophagales</taxon>
        <taxon>Chitinophagaceae</taxon>
        <taxon>Niastella</taxon>
    </lineage>
</organism>
<dbReference type="CDD" id="cd16433">
    <property type="entry name" value="CheB"/>
    <property type="match status" value="1"/>
</dbReference>
<dbReference type="InterPro" id="IPR035909">
    <property type="entry name" value="CheB_C"/>
</dbReference>
<dbReference type="PROSITE" id="PS50122">
    <property type="entry name" value="CHEB"/>
    <property type="match status" value="1"/>
</dbReference>
<proteinExistence type="predicted"/>
<gene>
    <name evidence="6" type="ORF">A4D02_11015</name>
</gene>
<evidence type="ECO:0000256" key="4">
    <source>
        <dbReference type="PROSITE-ProRule" id="PRU00050"/>
    </source>
</evidence>
<evidence type="ECO:0000256" key="1">
    <source>
        <dbReference type="ARBA" id="ARBA00022801"/>
    </source>
</evidence>
<accession>A0ABX3NVB3</accession>
<dbReference type="EMBL" id="LWBO01000034">
    <property type="protein sequence ID" value="OQP43996.1"/>
    <property type="molecule type" value="Genomic_DNA"/>
</dbReference>
<evidence type="ECO:0000256" key="2">
    <source>
        <dbReference type="ARBA" id="ARBA00039140"/>
    </source>
</evidence>
<feature type="active site" evidence="4">
    <location>
        <position position="17"/>
    </location>
</feature>
<feature type="domain" description="CheB-type methylesterase" evidence="5">
    <location>
        <begin position="5"/>
        <end position="195"/>
    </location>
</feature>
<dbReference type="Pfam" id="PF01339">
    <property type="entry name" value="CheB_methylest"/>
    <property type="match status" value="1"/>
</dbReference>
<feature type="active site" evidence="4">
    <location>
        <position position="137"/>
    </location>
</feature>
<dbReference type="PANTHER" id="PTHR42872:SF6">
    <property type="entry name" value="PROTEIN-GLUTAMATE METHYLESTERASE_PROTEIN-GLUTAMINE GLUTAMINASE"/>
    <property type="match status" value="1"/>
</dbReference>
<protein>
    <recommendedName>
        <fullName evidence="2">protein-glutamate methylesterase</fullName>
        <ecNumber evidence="2">3.1.1.61</ecNumber>
    </recommendedName>
</protein>
<dbReference type="PANTHER" id="PTHR42872">
    <property type="entry name" value="PROTEIN-GLUTAMATE METHYLESTERASE/PROTEIN-GLUTAMINE GLUTAMINASE"/>
    <property type="match status" value="1"/>
</dbReference>
<dbReference type="InterPro" id="IPR000673">
    <property type="entry name" value="Sig_transdc_resp-reg_Me-estase"/>
</dbReference>
<dbReference type="SUPFAM" id="SSF52738">
    <property type="entry name" value="Methylesterase CheB, C-terminal domain"/>
    <property type="match status" value="1"/>
</dbReference>
<reference evidence="6 7" key="1">
    <citation type="submission" date="2016-04" db="EMBL/GenBank/DDBJ databases">
        <authorList>
            <person name="Chen L."/>
            <person name="Zhuang W."/>
            <person name="Wang G."/>
        </authorList>
    </citation>
    <scope>NUCLEOTIDE SEQUENCE [LARGE SCALE GENOMIC DNA]</scope>
    <source>
        <strain evidence="7">GR20</strain>
    </source>
</reference>
<feature type="active site" evidence="4">
    <location>
        <position position="44"/>
    </location>
</feature>
<evidence type="ECO:0000313" key="6">
    <source>
        <dbReference type="EMBL" id="OQP43996.1"/>
    </source>
</evidence>
<dbReference type="EC" id="3.1.1.61" evidence="2"/>
<keyword evidence="4" id="KW-0145">Chemotaxis</keyword>
<keyword evidence="7" id="KW-1185">Reference proteome</keyword>
<evidence type="ECO:0000259" key="5">
    <source>
        <dbReference type="PROSITE" id="PS50122"/>
    </source>
</evidence>
<keyword evidence="1 4" id="KW-0378">Hydrolase</keyword>
<dbReference type="Gene3D" id="3.40.50.180">
    <property type="entry name" value="Methylesterase CheB, C-terminal domain"/>
    <property type="match status" value="1"/>
</dbReference>
<evidence type="ECO:0000256" key="3">
    <source>
        <dbReference type="ARBA" id="ARBA00048267"/>
    </source>
</evidence>
<evidence type="ECO:0000313" key="7">
    <source>
        <dbReference type="Proteomes" id="UP000192277"/>
    </source>
</evidence>
<dbReference type="Proteomes" id="UP000192277">
    <property type="component" value="Unassembled WGS sequence"/>
</dbReference>
<comment type="catalytic activity">
    <reaction evidence="3">
        <text>[protein]-L-glutamate 5-O-methyl ester + H2O = L-glutamyl-[protein] + methanol + H(+)</text>
        <dbReference type="Rhea" id="RHEA:23236"/>
        <dbReference type="Rhea" id="RHEA-COMP:10208"/>
        <dbReference type="Rhea" id="RHEA-COMP:10311"/>
        <dbReference type="ChEBI" id="CHEBI:15377"/>
        <dbReference type="ChEBI" id="CHEBI:15378"/>
        <dbReference type="ChEBI" id="CHEBI:17790"/>
        <dbReference type="ChEBI" id="CHEBI:29973"/>
        <dbReference type="ChEBI" id="CHEBI:82795"/>
        <dbReference type="EC" id="3.1.1.61"/>
    </reaction>
</comment>
<sequence>MEKNEITTGAVIVIGGSAGSLEVILDITNNLPLFATVIIIIVVHRKIDNDSILEDLVAHKTLYAVKEVEDKDAIIPGTIYIAPPDYHLLIENKDSFSLDSSEKIHYSRPSIDVTFESVAGVFTNRVMGILLSGANADGAAGLACIKEMGGHTLVQNPASAEMSIMPQQAINRNIVDRIAEPAQISEAIVRFITLVS</sequence>
<name>A0ABX3NVB3_9BACT</name>
<comment type="caution">
    <text evidence="6">The sequence shown here is derived from an EMBL/GenBank/DDBJ whole genome shotgun (WGS) entry which is preliminary data.</text>
</comment>
<dbReference type="RefSeq" id="WP_014218995.1">
    <property type="nucleotide sequence ID" value="NZ_LWBO01000034.1"/>
</dbReference>